<organism evidence="11 12">
    <name type="scientific">Amycolatopsis samaneae</name>
    <dbReference type="NCBI Taxonomy" id="664691"/>
    <lineage>
        <taxon>Bacteria</taxon>
        <taxon>Bacillati</taxon>
        <taxon>Actinomycetota</taxon>
        <taxon>Actinomycetes</taxon>
        <taxon>Pseudonocardiales</taxon>
        <taxon>Pseudonocardiaceae</taxon>
        <taxon>Amycolatopsis</taxon>
    </lineage>
</organism>
<evidence type="ECO:0000256" key="2">
    <source>
        <dbReference type="ARBA" id="ARBA00010819"/>
    </source>
</evidence>
<dbReference type="Pfam" id="PF02129">
    <property type="entry name" value="Peptidase_S15"/>
    <property type="match status" value="1"/>
</dbReference>
<dbReference type="InterPro" id="IPR029058">
    <property type="entry name" value="AB_hydrolase_fold"/>
</dbReference>
<dbReference type="InterPro" id="IPR013736">
    <property type="entry name" value="Xaa-Pro_dipept_C"/>
</dbReference>
<evidence type="ECO:0000256" key="3">
    <source>
        <dbReference type="ARBA" id="ARBA00012463"/>
    </source>
</evidence>
<evidence type="ECO:0000256" key="5">
    <source>
        <dbReference type="ARBA" id="ARBA00022670"/>
    </source>
</evidence>
<feature type="domain" description="Xaa-Pro dipeptidyl-peptidase C-terminal" evidence="10">
    <location>
        <begin position="346"/>
        <end position="597"/>
    </location>
</feature>
<dbReference type="GO" id="GO:0008239">
    <property type="term" value="F:dipeptidyl-peptidase activity"/>
    <property type="evidence" value="ECO:0007669"/>
    <property type="project" value="UniProtKB-EC"/>
</dbReference>
<dbReference type="RefSeq" id="WP_345402815.1">
    <property type="nucleotide sequence ID" value="NZ_BAABHG010000014.1"/>
</dbReference>
<dbReference type="PRINTS" id="PR00923">
    <property type="entry name" value="LACTOPTASE"/>
</dbReference>
<dbReference type="NCBIfam" id="NF003780">
    <property type="entry name" value="PRK05371.1-1"/>
    <property type="match status" value="1"/>
</dbReference>
<dbReference type="Gene3D" id="2.60.120.260">
    <property type="entry name" value="Galactose-binding domain-like"/>
    <property type="match status" value="1"/>
</dbReference>
<evidence type="ECO:0000256" key="4">
    <source>
        <dbReference type="ARBA" id="ARBA00022438"/>
    </source>
</evidence>
<dbReference type="InterPro" id="IPR008252">
    <property type="entry name" value="Pept_S15_Xpro"/>
</dbReference>
<evidence type="ECO:0000256" key="8">
    <source>
        <dbReference type="ARBA" id="ARBA00030045"/>
    </source>
</evidence>
<gene>
    <name evidence="11" type="ORF">ACFSYJ_14920</name>
</gene>
<evidence type="ECO:0000256" key="9">
    <source>
        <dbReference type="SAM" id="SignalP"/>
    </source>
</evidence>
<comment type="similarity">
    <text evidence="2">Belongs to the peptidase S15 family.</text>
</comment>
<evidence type="ECO:0000256" key="1">
    <source>
        <dbReference type="ARBA" id="ARBA00000123"/>
    </source>
</evidence>
<evidence type="ECO:0000259" key="10">
    <source>
        <dbReference type="SMART" id="SM00939"/>
    </source>
</evidence>
<comment type="caution">
    <text evidence="11">The sequence shown here is derived from an EMBL/GenBank/DDBJ whole genome shotgun (WGS) entry which is preliminary data.</text>
</comment>
<protein>
    <recommendedName>
        <fullName evidence="3">Xaa-Pro dipeptidyl-peptidase</fullName>
        <ecNumber evidence="3">3.4.14.11</ecNumber>
    </recommendedName>
    <alternativeName>
        <fullName evidence="8">X-prolyl-dipeptidyl aminopeptidase</fullName>
    </alternativeName>
</protein>
<dbReference type="InterPro" id="IPR000383">
    <property type="entry name" value="Xaa-Pro-like_dom"/>
</dbReference>
<comment type="catalytic activity">
    <reaction evidence="1">
        <text>Hydrolyzes Xaa-Pro-|- bonds to release unblocked, N-terminal dipeptides from substrates including Ala-Pro-|-p-nitroanilide and (sequentially) Tyr-Pro-|-Phe-Pro-|-Gly-Pro-|-Ile.</text>
        <dbReference type="EC" id="3.4.14.11"/>
    </reaction>
</comment>
<dbReference type="EMBL" id="JBHUKU010000007">
    <property type="protein sequence ID" value="MFD2459906.1"/>
    <property type="molecule type" value="Genomic_DNA"/>
</dbReference>
<sequence length="615" mass="66779">MHRRIVVLATAVMIGFSLAGSPQAQARQPGIEVRDGATQPVFSRANAIVESVFVEADMDSDGDGKKDLIALDVIRPAETEKGLKVPTVMEASPYYGGPGSLAGAGTRPKGFGDWYDDYFVPRGYAVVEVEMQGTSRSTGCPTTGGPEDTRSVQAAIDWLNGRARGFRADGGAVTAGWSTGKVGMSGVSYNGTLPNAAAAAGVEGLTTIVPIAAISSWYDYTRDQGIGYPSIWSQRYPELLAQAVASTRQRAICREALARLGDLAADGTYTYTPFYDVRNYRTTAKKVRASVFVVHGQEDWNVKPANFSRWWAALAEQNVPRKLWLHREAHTDPIAVRPEEWQRQIGAWMDYWLQGIDNGIMREPMVDLQRPDGRWETHANWPAPDAAPSALWLGPLGTLTPNQPGNHSIRRFADDLEQSEDMMVAEPDLERPHRLAFATQPLKRQTRISGTPSLQVEMAADRTSTPLTALLIDYGPGPRLIPQDKTEAELHTSSCTLTDIADRTGCAKPATMLQDDKPYAVVTRGSIDTKNRDGLTEDKPLQPGLQYQVNWETHPKDYVFPAGHRIGVVLVGNDKSYIATDPAEATVLVTLGAGKLTLPVVGGPAALSGALRTTG</sequence>
<evidence type="ECO:0000313" key="12">
    <source>
        <dbReference type="Proteomes" id="UP001597419"/>
    </source>
</evidence>
<reference evidence="12" key="1">
    <citation type="journal article" date="2019" name="Int. J. Syst. Evol. Microbiol.">
        <title>The Global Catalogue of Microorganisms (GCM) 10K type strain sequencing project: providing services to taxonomists for standard genome sequencing and annotation.</title>
        <authorList>
            <consortium name="The Broad Institute Genomics Platform"/>
            <consortium name="The Broad Institute Genome Sequencing Center for Infectious Disease"/>
            <person name="Wu L."/>
            <person name="Ma J."/>
        </authorList>
    </citation>
    <scope>NUCLEOTIDE SEQUENCE [LARGE SCALE GENOMIC DNA]</scope>
    <source>
        <strain evidence="12">CGMCC 4.7643</strain>
    </source>
</reference>
<proteinExistence type="inferred from homology"/>
<dbReference type="Pfam" id="PF08530">
    <property type="entry name" value="PepX_C"/>
    <property type="match status" value="1"/>
</dbReference>
<keyword evidence="6 11" id="KW-0378">Hydrolase</keyword>
<feature type="chain" id="PRO_5046126413" description="Xaa-Pro dipeptidyl-peptidase" evidence="9">
    <location>
        <begin position="27"/>
        <end position="615"/>
    </location>
</feature>
<feature type="signal peptide" evidence="9">
    <location>
        <begin position="1"/>
        <end position="26"/>
    </location>
</feature>
<keyword evidence="7" id="KW-0720">Serine protease</keyword>
<keyword evidence="12" id="KW-1185">Reference proteome</keyword>
<accession>A0ABW5GEF0</accession>
<dbReference type="SUPFAM" id="SSF53474">
    <property type="entry name" value="alpha/beta-Hydrolases"/>
    <property type="match status" value="1"/>
</dbReference>
<evidence type="ECO:0000256" key="7">
    <source>
        <dbReference type="ARBA" id="ARBA00022825"/>
    </source>
</evidence>
<evidence type="ECO:0000313" key="11">
    <source>
        <dbReference type="EMBL" id="MFD2459906.1"/>
    </source>
</evidence>
<keyword evidence="5" id="KW-0645">Protease</keyword>
<name>A0ABW5GEF0_9PSEU</name>
<dbReference type="SUPFAM" id="SSF49785">
    <property type="entry name" value="Galactose-binding domain-like"/>
    <property type="match status" value="1"/>
</dbReference>
<dbReference type="InterPro" id="IPR008979">
    <property type="entry name" value="Galactose-bd-like_sf"/>
</dbReference>
<dbReference type="Gene3D" id="3.40.50.1820">
    <property type="entry name" value="alpha/beta hydrolase"/>
    <property type="match status" value="2"/>
</dbReference>
<keyword evidence="4" id="KW-0031">Aminopeptidase</keyword>
<keyword evidence="9" id="KW-0732">Signal</keyword>
<dbReference type="EC" id="3.4.14.11" evidence="3"/>
<evidence type="ECO:0000256" key="6">
    <source>
        <dbReference type="ARBA" id="ARBA00022801"/>
    </source>
</evidence>
<dbReference type="SMART" id="SM00939">
    <property type="entry name" value="PepX_C"/>
    <property type="match status" value="1"/>
</dbReference>
<dbReference type="Proteomes" id="UP001597419">
    <property type="component" value="Unassembled WGS sequence"/>
</dbReference>